<keyword evidence="2" id="KW-1185">Reference proteome</keyword>
<evidence type="ECO:0000313" key="1">
    <source>
        <dbReference type="EMBL" id="GIL63170.1"/>
    </source>
</evidence>
<dbReference type="Proteomes" id="UP000747399">
    <property type="component" value="Unassembled WGS sequence"/>
</dbReference>
<evidence type="ECO:0000313" key="2">
    <source>
        <dbReference type="Proteomes" id="UP000747399"/>
    </source>
</evidence>
<protein>
    <submittedName>
        <fullName evidence="1">Uncharacterized protein</fullName>
    </submittedName>
</protein>
<name>A0A8J4F6I1_9CHLO</name>
<dbReference type="AlphaFoldDB" id="A0A8J4F6I1"/>
<reference evidence="1" key="1">
    <citation type="journal article" date="2021" name="Proc. Natl. Acad. Sci. U.S.A.">
        <title>Three genomes in the algal genus Volvox reveal the fate of a haploid sex-determining region after a transition to homothallism.</title>
        <authorList>
            <person name="Yamamoto K."/>
            <person name="Hamaji T."/>
            <person name="Kawai-Toyooka H."/>
            <person name="Matsuzaki R."/>
            <person name="Takahashi F."/>
            <person name="Nishimura Y."/>
            <person name="Kawachi M."/>
            <person name="Noguchi H."/>
            <person name="Minakuchi Y."/>
            <person name="Umen J.G."/>
            <person name="Toyoda A."/>
            <person name="Nozaki H."/>
        </authorList>
    </citation>
    <scope>NUCLEOTIDE SEQUENCE</scope>
    <source>
        <strain evidence="1">NIES-3780</strain>
    </source>
</reference>
<accession>A0A8J4F6I1</accession>
<proteinExistence type="predicted"/>
<dbReference type="EMBL" id="BNCO01000055">
    <property type="protein sequence ID" value="GIL63170.1"/>
    <property type="molecule type" value="Genomic_DNA"/>
</dbReference>
<organism evidence="1 2">
    <name type="scientific">Volvox africanus</name>
    <dbReference type="NCBI Taxonomy" id="51714"/>
    <lineage>
        <taxon>Eukaryota</taxon>
        <taxon>Viridiplantae</taxon>
        <taxon>Chlorophyta</taxon>
        <taxon>core chlorophytes</taxon>
        <taxon>Chlorophyceae</taxon>
        <taxon>CS clade</taxon>
        <taxon>Chlamydomonadales</taxon>
        <taxon>Volvocaceae</taxon>
        <taxon>Volvox</taxon>
    </lineage>
</organism>
<comment type="caution">
    <text evidence="1">The sequence shown here is derived from an EMBL/GenBank/DDBJ whole genome shotgun (WGS) entry which is preliminary data.</text>
</comment>
<sequence length="298" mass="31328">MAQHFLILARQASRARSQLLALAAASAGLVAYGVTETRTTTMRISLPGLTPIAMADAKAEGQKPATLATVSIALAGFEDVKDVNSFVTTALQKTLKHQKNSPVQSIVSSKKDCASTTPSPLNFGEQLPVPTIEPAAFYAQLEKQPLSEKIMILDDIVDSVILEAQRSAEVSALTVGMLGGGVACYALLGWWSDLALPGVGTVACSALAGAAGHNRAKVAAKRTRTRLLSSILDNQPAGLRNAFIDYLSAPSLDVKQRIASDVKPAVFFRDFFLAVQPLLKQVPGTAGDSQELALSTAA</sequence>
<gene>
    <name evidence="1" type="ORF">Vafri_17283</name>
</gene>